<dbReference type="Gene3D" id="2.40.50.140">
    <property type="entry name" value="Nucleic acid-binding proteins"/>
    <property type="match status" value="1"/>
</dbReference>
<comment type="subcellular location">
    <subcellularLocation>
        <location evidence="7">Cytoplasm</location>
    </subcellularLocation>
</comment>
<comment type="catalytic activity">
    <reaction evidence="1 7">
        <text>Exonucleolytic cleavage in the 3'- to 5'-direction to yield nucleoside 5'-phosphates.</text>
        <dbReference type="EC" id="3.1.13.1"/>
    </reaction>
</comment>
<dbReference type="AlphaFoldDB" id="U4KLB4"/>
<dbReference type="GO" id="GO:0008859">
    <property type="term" value="F:exoribonuclease II activity"/>
    <property type="evidence" value="ECO:0007669"/>
    <property type="project" value="UniProtKB-UniRule"/>
</dbReference>
<dbReference type="InterPro" id="IPR003029">
    <property type="entry name" value="S1_domain"/>
</dbReference>
<evidence type="ECO:0000256" key="3">
    <source>
        <dbReference type="ARBA" id="ARBA00022722"/>
    </source>
</evidence>
<dbReference type="InterPro" id="IPR001900">
    <property type="entry name" value="RNase_II/R"/>
</dbReference>
<dbReference type="Pfam" id="PF00575">
    <property type="entry name" value="S1"/>
    <property type="match status" value="1"/>
</dbReference>
<dbReference type="Pfam" id="PF17876">
    <property type="entry name" value="CSD2"/>
    <property type="match status" value="1"/>
</dbReference>
<dbReference type="InterPro" id="IPR040476">
    <property type="entry name" value="CSD2"/>
</dbReference>
<keyword evidence="4 7" id="KW-0378">Hydrolase</keyword>
<gene>
    <name evidence="7 9" type="primary">rnr</name>
    <name evidence="9" type="ORF">BN85410010</name>
</gene>
<dbReference type="SMART" id="SM00955">
    <property type="entry name" value="RNB"/>
    <property type="match status" value="1"/>
</dbReference>
<organism evidence="9 10">
    <name type="scientific">Alteracholeplasma palmae (strain ATCC 49389 / J233)</name>
    <name type="common">Acholeplasma palmae</name>
    <dbReference type="NCBI Taxonomy" id="1318466"/>
    <lineage>
        <taxon>Bacteria</taxon>
        <taxon>Bacillati</taxon>
        <taxon>Mycoplasmatota</taxon>
        <taxon>Mollicutes</taxon>
        <taxon>Acholeplasmatales</taxon>
        <taxon>Acholeplasmataceae</taxon>
        <taxon>Acholeplasma</taxon>
    </lineage>
</organism>
<dbReference type="NCBIfam" id="TIGR00358">
    <property type="entry name" value="3_prime_RNase"/>
    <property type="match status" value="1"/>
</dbReference>
<evidence type="ECO:0000256" key="1">
    <source>
        <dbReference type="ARBA" id="ARBA00001849"/>
    </source>
</evidence>
<dbReference type="InterPro" id="IPR012340">
    <property type="entry name" value="NA-bd_OB-fold"/>
</dbReference>
<dbReference type="RefSeq" id="WP_026660700.1">
    <property type="nucleotide sequence ID" value="NC_022538.1"/>
</dbReference>
<reference evidence="9 10" key="1">
    <citation type="journal article" date="2013" name="J. Mol. Microbiol. Biotechnol.">
        <title>Analysis of the Complete Genomes of Acholeplasma brassicae , A. palmae and A. laidlawii and Their Comparison to the Obligate Parasites from ' Candidatus Phytoplasma'.</title>
        <authorList>
            <person name="Kube M."/>
            <person name="Siewert C."/>
            <person name="Migdoll A.M."/>
            <person name="Duduk B."/>
            <person name="Holz S."/>
            <person name="Rabus R."/>
            <person name="Seemuller E."/>
            <person name="Mitrovic J."/>
            <person name="Muller I."/>
            <person name="Buttner C."/>
            <person name="Reinhardt R."/>
        </authorList>
    </citation>
    <scope>NUCLEOTIDE SEQUENCE [LARGE SCALE GENOMIC DNA]</scope>
    <source>
        <strain evidence="9 10">J233</strain>
    </source>
</reference>
<dbReference type="InterPro" id="IPR004476">
    <property type="entry name" value="RNase_II/RNase_R"/>
</dbReference>
<keyword evidence="6 7" id="KW-0694">RNA-binding</keyword>
<dbReference type="InterPro" id="IPR050180">
    <property type="entry name" value="RNR_Ribonuclease"/>
</dbReference>
<dbReference type="EMBL" id="FO681347">
    <property type="protein sequence ID" value="CCV64578.1"/>
    <property type="molecule type" value="Genomic_DNA"/>
</dbReference>
<evidence type="ECO:0000313" key="9">
    <source>
        <dbReference type="EMBL" id="CCV64578.1"/>
    </source>
</evidence>
<evidence type="ECO:0000256" key="7">
    <source>
        <dbReference type="HAMAP-Rule" id="MF_01895"/>
    </source>
</evidence>
<evidence type="ECO:0000313" key="10">
    <source>
        <dbReference type="Proteomes" id="UP000032740"/>
    </source>
</evidence>
<dbReference type="OrthoDB" id="9764149at2"/>
<dbReference type="STRING" id="1318466.BN85410010"/>
<dbReference type="SUPFAM" id="SSF50249">
    <property type="entry name" value="Nucleic acid-binding proteins"/>
    <property type="match status" value="2"/>
</dbReference>
<dbReference type="Pfam" id="PF00773">
    <property type="entry name" value="RNB"/>
    <property type="match status" value="1"/>
</dbReference>
<dbReference type="CDD" id="cd00164">
    <property type="entry name" value="S1_like"/>
    <property type="match status" value="1"/>
</dbReference>
<evidence type="ECO:0000259" key="8">
    <source>
        <dbReference type="PROSITE" id="PS50126"/>
    </source>
</evidence>
<dbReference type="InterPro" id="IPR011805">
    <property type="entry name" value="RNase_R"/>
</dbReference>
<dbReference type="Proteomes" id="UP000032740">
    <property type="component" value="Chromosome"/>
</dbReference>
<keyword evidence="3 7" id="KW-0540">Nuclease</keyword>
<accession>U4KLB4</accession>
<evidence type="ECO:0000256" key="5">
    <source>
        <dbReference type="ARBA" id="ARBA00022839"/>
    </source>
</evidence>
<proteinExistence type="inferred from homology"/>
<keyword evidence="5 7" id="KW-0269">Exonuclease</keyword>
<dbReference type="HOGENOM" id="CLU_002333_7_3_14"/>
<dbReference type="KEGG" id="apal:BN85410010"/>
<dbReference type="PANTHER" id="PTHR23355:SF9">
    <property type="entry name" value="DIS3-LIKE EXONUCLEASE 2"/>
    <property type="match status" value="1"/>
</dbReference>
<keyword evidence="10" id="KW-1185">Reference proteome</keyword>
<dbReference type="NCBIfam" id="TIGR02063">
    <property type="entry name" value="RNase_R"/>
    <property type="match status" value="1"/>
</dbReference>
<dbReference type="PANTHER" id="PTHR23355">
    <property type="entry name" value="RIBONUCLEASE"/>
    <property type="match status" value="1"/>
</dbReference>
<evidence type="ECO:0000256" key="6">
    <source>
        <dbReference type="ARBA" id="ARBA00022884"/>
    </source>
</evidence>
<feature type="domain" description="S1 motif" evidence="8">
    <location>
        <begin position="595"/>
        <end position="673"/>
    </location>
</feature>
<keyword evidence="2 7" id="KW-0963">Cytoplasm</keyword>
<dbReference type="InterPro" id="IPR022966">
    <property type="entry name" value="RNase_II/R_CS"/>
</dbReference>
<dbReference type="PROSITE" id="PS01175">
    <property type="entry name" value="RIBONUCLEASE_II"/>
    <property type="match status" value="1"/>
</dbReference>
<evidence type="ECO:0000256" key="2">
    <source>
        <dbReference type="ARBA" id="ARBA00022490"/>
    </source>
</evidence>
<comment type="similarity">
    <text evidence="7">Belongs to the RNR ribonuclease family. RNase R subfamily.</text>
</comment>
<dbReference type="HAMAP" id="MF_01895">
    <property type="entry name" value="RNase_R"/>
    <property type="match status" value="1"/>
</dbReference>
<dbReference type="GO" id="GO:0006402">
    <property type="term" value="P:mRNA catabolic process"/>
    <property type="evidence" value="ECO:0007669"/>
    <property type="project" value="TreeGrafter"/>
</dbReference>
<dbReference type="GO" id="GO:0003723">
    <property type="term" value="F:RNA binding"/>
    <property type="evidence" value="ECO:0007669"/>
    <property type="project" value="UniProtKB-UniRule"/>
</dbReference>
<dbReference type="PROSITE" id="PS50126">
    <property type="entry name" value="S1"/>
    <property type="match status" value="1"/>
</dbReference>
<evidence type="ECO:0000256" key="4">
    <source>
        <dbReference type="ARBA" id="ARBA00022801"/>
    </source>
</evidence>
<name>U4KLB4_ALTPJ</name>
<dbReference type="SMART" id="SM00316">
    <property type="entry name" value="S1"/>
    <property type="match status" value="1"/>
</dbReference>
<protein>
    <recommendedName>
        <fullName evidence="7">Ribonuclease R</fullName>
        <shortName evidence="7">RNase R</shortName>
        <ecNumber evidence="7">3.1.13.1</ecNumber>
    </recommendedName>
</protein>
<sequence>MTRLNEVFIWYYEQNKEFITIEEIEDKFEGDALELIKEMVGFFDYHEAYGYSLSKRYALGLLDVKKNVAFLLQEGKDLILEKRDLKDGMNKDLVLVQKHKKYNAVIKVLKRNLTDIVASVKKNRNNVLFTPNKTFDKNVVVKNFPDSLVDGHVVLLKVVSITQYNIVTEFSEIIGHKNDPDIDILEIIYEYQWPLEFPKEVLDSLEHIEVDEQYEKQTRRDLTDEFIITIDGADAKDLDDAISLVKNDNGTYKLGVHIADVSYFVKEGTLVDKEAYKRATSAYLADRVIPMIPHVLSNGLCSLNPNEAKYTITCEMILDNEYKVLSYEIFPSIIISKRRLTYKEVNELLKQNQSLNDQKLDDMLLKMNEISQQLKLYRRRRGGIEFESTEIKFITNDEGKIIDVEERKTDDAEELIESFMLLANETVAYNFQRLNLPGIYRIHEKPDVQKMEQALDTLFKLGQPVDYKRMIQPKSIQKLTEGSKDTPYQYIVHNTLLRAMQKAKYSPESLGHYGLGAKYYSHFTSPIRRYPDLILHRMIREFLFTKKDMKKSVKHFNRILPDVSDHTSAQERKAIMMERDVDKAKSCEYMLDKIGQTFPALIVQMMNAGMFIKLESGIEGFISLRDLSGFYEYDEQTLTYKNNKGKDYKLGDRVVVKLIDVNMIEKQMNYSIVDTESKELVKKYENRRTK</sequence>
<comment type="function">
    <text evidence="7">3'-5' exoribonuclease that releases 5'-nucleoside monophosphates and is involved in maturation of structured RNAs.</text>
</comment>
<dbReference type="EC" id="3.1.13.1" evidence="7"/>
<dbReference type="GO" id="GO:0005829">
    <property type="term" value="C:cytosol"/>
    <property type="evidence" value="ECO:0007669"/>
    <property type="project" value="TreeGrafter"/>
</dbReference>